<name>B4R3M2_DROSI</name>
<dbReference type="PROSITE" id="PS50006">
    <property type="entry name" value="FHA_DOMAIN"/>
    <property type="match status" value="1"/>
</dbReference>
<dbReference type="STRING" id="7240.B4R3M2"/>
<dbReference type="Gene3D" id="2.60.200.20">
    <property type="match status" value="1"/>
</dbReference>
<proteinExistence type="predicted"/>
<dbReference type="OrthoDB" id="552194at2759"/>
<feature type="domain" description="FHA" evidence="1">
    <location>
        <begin position="21"/>
        <end position="70"/>
    </location>
</feature>
<evidence type="ECO:0000313" key="3">
    <source>
        <dbReference type="Proteomes" id="UP000000304"/>
    </source>
</evidence>
<dbReference type="Proteomes" id="UP000000304">
    <property type="component" value="Chromosome X"/>
</dbReference>
<dbReference type="Bgee" id="FBgn0188637">
    <property type="expression patterns" value="Expressed in female reproductive system and 3 other cell types or tissues"/>
</dbReference>
<evidence type="ECO:0000313" key="2">
    <source>
        <dbReference type="EMBL" id="EDX17724.1"/>
    </source>
</evidence>
<sequence length="121" mass="13781">MAFYLEHVFTGDRYNLVDGIQVLGRHSSCTCVLKYDYMSRFHALVRVVGGDIFIKELGNNNGVFLNYWPMRIGTGWHEVVAGDILYFGVQLSIDHDGEVPNTFGIFTVKSFEQPNEEPLVF</sequence>
<dbReference type="CDD" id="cd00060">
    <property type="entry name" value="FHA"/>
    <property type="match status" value="1"/>
</dbReference>
<dbReference type="OMA" id="YMSRFHA"/>
<dbReference type="HOGENOM" id="CLU_135232_1_0_1"/>
<accession>B4R3M2</accession>
<evidence type="ECO:0000259" key="1">
    <source>
        <dbReference type="PROSITE" id="PS50006"/>
    </source>
</evidence>
<protein>
    <submittedName>
        <fullName evidence="2">GD17065</fullName>
    </submittedName>
</protein>
<dbReference type="AlphaFoldDB" id="B4R3M2"/>
<dbReference type="Pfam" id="PF00498">
    <property type="entry name" value="FHA"/>
    <property type="match status" value="1"/>
</dbReference>
<gene>
    <name evidence="2" type="primary">Dsim\GD17065</name>
    <name evidence="2" type="ORF">Dsim_GD17065</name>
</gene>
<dbReference type="SUPFAM" id="SSF49879">
    <property type="entry name" value="SMAD/FHA domain"/>
    <property type="match status" value="1"/>
</dbReference>
<organism evidence="2 3">
    <name type="scientific">Drosophila simulans</name>
    <name type="common">Fruit fly</name>
    <dbReference type="NCBI Taxonomy" id="7240"/>
    <lineage>
        <taxon>Eukaryota</taxon>
        <taxon>Metazoa</taxon>
        <taxon>Ecdysozoa</taxon>
        <taxon>Arthropoda</taxon>
        <taxon>Hexapoda</taxon>
        <taxon>Insecta</taxon>
        <taxon>Pterygota</taxon>
        <taxon>Neoptera</taxon>
        <taxon>Endopterygota</taxon>
        <taxon>Diptera</taxon>
        <taxon>Brachycera</taxon>
        <taxon>Muscomorpha</taxon>
        <taxon>Ephydroidea</taxon>
        <taxon>Drosophilidae</taxon>
        <taxon>Drosophila</taxon>
        <taxon>Sophophora</taxon>
    </lineage>
</organism>
<reference evidence="2 3" key="1">
    <citation type="journal article" date="2007" name="Nature">
        <title>Evolution of genes and genomes on the Drosophila phylogeny.</title>
        <authorList>
            <consortium name="Drosophila 12 Genomes Consortium"/>
            <person name="Clark A.G."/>
            <person name="Eisen M.B."/>
            <person name="Smith D.R."/>
            <person name="Bergman C.M."/>
            <person name="Oliver B."/>
            <person name="Markow T.A."/>
            <person name="Kaufman T.C."/>
            <person name="Kellis M."/>
            <person name="Gelbart W."/>
            <person name="Iyer V.N."/>
            <person name="Pollard D.A."/>
            <person name="Sackton T.B."/>
            <person name="Larracuente A.M."/>
            <person name="Singh N.D."/>
            <person name="Abad J.P."/>
            <person name="Abt D.N."/>
            <person name="Adryan B."/>
            <person name="Aguade M."/>
            <person name="Akashi H."/>
            <person name="Anderson W.W."/>
            <person name="Aquadro C.F."/>
            <person name="Ardell D.H."/>
            <person name="Arguello R."/>
            <person name="Artieri C.G."/>
            <person name="Barbash D.A."/>
            <person name="Barker D."/>
            <person name="Barsanti P."/>
            <person name="Batterham P."/>
            <person name="Batzoglou S."/>
            <person name="Begun D."/>
            <person name="Bhutkar A."/>
            <person name="Blanco E."/>
            <person name="Bosak S.A."/>
            <person name="Bradley R.K."/>
            <person name="Brand A.D."/>
            <person name="Brent M.R."/>
            <person name="Brooks A.N."/>
            <person name="Brown R.H."/>
            <person name="Butlin R.K."/>
            <person name="Caggese C."/>
            <person name="Calvi B.R."/>
            <person name="Bernardo de Carvalho A."/>
            <person name="Caspi A."/>
            <person name="Castrezana S."/>
            <person name="Celniker S.E."/>
            <person name="Chang J.L."/>
            <person name="Chapple C."/>
            <person name="Chatterji S."/>
            <person name="Chinwalla A."/>
            <person name="Civetta A."/>
            <person name="Clifton S.W."/>
            <person name="Comeron J.M."/>
            <person name="Costello J.C."/>
            <person name="Coyne J.A."/>
            <person name="Daub J."/>
            <person name="David R.G."/>
            <person name="Delcher A.L."/>
            <person name="Delehaunty K."/>
            <person name="Do C.B."/>
            <person name="Ebling H."/>
            <person name="Edwards K."/>
            <person name="Eickbush T."/>
            <person name="Evans J.D."/>
            <person name="Filipski A."/>
            <person name="Findeiss S."/>
            <person name="Freyhult E."/>
            <person name="Fulton L."/>
            <person name="Fulton R."/>
            <person name="Garcia A.C."/>
            <person name="Gardiner A."/>
            <person name="Garfield D.A."/>
            <person name="Garvin B.E."/>
            <person name="Gibson G."/>
            <person name="Gilbert D."/>
            <person name="Gnerre S."/>
            <person name="Godfrey J."/>
            <person name="Good R."/>
            <person name="Gotea V."/>
            <person name="Gravely B."/>
            <person name="Greenberg A.J."/>
            <person name="Griffiths-Jones S."/>
            <person name="Gross S."/>
            <person name="Guigo R."/>
            <person name="Gustafson E.A."/>
            <person name="Haerty W."/>
            <person name="Hahn M.W."/>
            <person name="Halligan D.L."/>
            <person name="Halpern A.L."/>
            <person name="Halter G.M."/>
            <person name="Han M.V."/>
            <person name="Heger A."/>
            <person name="Hillier L."/>
            <person name="Hinrichs A.S."/>
            <person name="Holmes I."/>
            <person name="Hoskins R.A."/>
            <person name="Hubisz M.J."/>
            <person name="Hultmark D."/>
            <person name="Huntley M.A."/>
            <person name="Jaffe D.B."/>
            <person name="Jagadeeshan S."/>
            <person name="Jeck W.R."/>
            <person name="Johnson J."/>
            <person name="Jones C.D."/>
            <person name="Jordan W.C."/>
            <person name="Karpen G.H."/>
            <person name="Kataoka E."/>
            <person name="Keightley P.D."/>
            <person name="Kheradpour P."/>
            <person name="Kirkness E.F."/>
            <person name="Koerich L.B."/>
            <person name="Kristiansen K."/>
            <person name="Kudrna D."/>
            <person name="Kulathinal R.J."/>
            <person name="Kumar S."/>
            <person name="Kwok R."/>
            <person name="Lander E."/>
            <person name="Langley C.H."/>
            <person name="Lapoint R."/>
            <person name="Lazzaro B.P."/>
            <person name="Lee S.J."/>
            <person name="Levesque L."/>
            <person name="Li R."/>
            <person name="Lin C.F."/>
            <person name="Lin M.F."/>
            <person name="Lindblad-Toh K."/>
            <person name="Llopart A."/>
            <person name="Long M."/>
            <person name="Low L."/>
            <person name="Lozovsky E."/>
            <person name="Lu J."/>
            <person name="Luo M."/>
            <person name="Machado C.A."/>
            <person name="Makalowski W."/>
            <person name="Marzo M."/>
            <person name="Matsuda M."/>
            <person name="Matzkin L."/>
            <person name="McAllister B."/>
            <person name="McBride C.S."/>
            <person name="McKernan B."/>
            <person name="McKernan K."/>
            <person name="Mendez-Lago M."/>
            <person name="Minx P."/>
            <person name="Mollenhauer M.U."/>
            <person name="Montooth K."/>
            <person name="Mount S.M."/>
            <person name="Mu X."/>
            <person name="Myers E."/>
            <person name="Negre B."/>
            <person name="Newfeld S."/>
            <person name="Nielsen R."/>
            <person name="Noor M.A."/>
            <person name="O'Grady P."/>
            <person name="Pachter L."/>
            <person name="Papaceit M."/>
            <person name="Parisi M.J."/>
            <person name="Parisi M."/>
            <person name="Parts L."/>
            <person name="Pedersen J.S."/>
            <person name="Pesole G."/>
            <person name="Phillippy A.M."/>
            <person name="Ponting C.P."/>
            <person name="Pop M."/>
            <person name="Porcelli D."/>
            <person name="Powell J.R."/>
            <person name="Prohaska S."/>
            <person name="Pruitt K."/>
            <person name="Puig M."/>
            <person name="Quesneville H."/>
            <person name="Ram K.R."/>
            <person name="Rand D."/>
            <person name="Rasmussen M.D."/>
            <person name="Reed L.K."/>
            <person name="Reenan R."/>
            <person name="Reily A."/>
            <person name="Remington K.A."/>
            <person name="Rieger T.T."/>
            <person name="Ritchie M.G."/>
            <person name="Robin C."/>
            <person name="Rogers Y.H."/>
            <person name="Rohde C."/>
            <person name="Rozas J."/>
            <person name="Rubenfield M.J."/>
            <person name="Ruiz A."/>
            <person name="Russo S."/>
            <person name="Salzberg S.L."/>
            <person name="Sanchez-Gracia A."/>
            <person name="Saranga D.J."/>
            <person name="Sato H."/>
            <person name="Schaeffer S.W."/>
            <person name="Schatz M.C."/>
            <person name="Schlenke T."/>
            <person name="Schwartz R."/>
            <person name="Segarra C."/>
            <person name="Singh R.S."/>
            <person name="Sirot L."/>
            <person name="Sirota M."/>
            <person name="Sisneros N.B."/>
            <person name="Smith C.D."/>
            <person name="Smith T.F."/>
            <person name="Spieth J."/>
            <person name="Stage D.E."/>
            <person name="Stark A."/>
            <person name="Stephan W."/>
            <person name="Strausberg R.L."/>
            <person name="Strempel S."/>
            <person name="Sturgill D."/>
            <person name="Sutton G."/>
            <person name="Sutton G.G."/>
            <person name="Tao W."/>
            <person name="Teichmann S."/>
            <person name="Tobari Y.N."/>
            <person name="Tomimura Y."/>
            <person name="Tsolas J.M."/>
            <person name="Valente V.L."/>
            <person name="Venter E."/>
            <person name="Venter J.C."/>
            <person name="Vicario S."/>
            <person name="Vieira F.G."/>
            <person name="Vilella A.J."/>
            <person name="Villasante A."/>
            <person name="Walenz B."/>
            <person name="Wang J."/>
            <person name="Wasserman M."/>
            <person name="Watts T."/>
            <person name="Wilson D."/>
            <person name="Wilson R.K."/>
            <person name="Wing R.A."/>
            <person name="Wolfner M.F."/>
            <person name="Wong A."/>
            <person name="Wong G.K."/>
            <person name="Wu C.I."/>
            <person name="Wu G."/>
            <person name="Yamamoto D."/>
            <person name="Yang H.P."/>
            <person name="Yang S.P."/>
            <person name="Yorke J.A."/>
            <person name="Yoshida K."/>
            <person name="Zdobnov E."/>
            <person name="Zhang P."/>
            <person name="Zhang Y."/>
            <person name="Zimin A.V."/>
            <person name="Baldwin J."/>
            <person name="Abdouelleil A."/>
            <person name="Abdulkadir J."/>
            <person name="Abebe A."/>
            <person name="Abera B."/>
            <person name="Abreu J."/>
            <person name="Acer S.C."/>
            <person name="Aftuck L."/>
            <person name="Alexander A."/>
            <person name="An P."/>
            <person name="Anderson E."/>
            <person name="Anderson S."/>
            <person name="Arachi H."/>
            <person name="Azer M."/>
            <person name="Bachantsang P."/>
            <person name="Barry A."/>
            <person name="Bayul T."/>
            <person name="Berlin A."/>
            <person name="Bessette D."/>
            <person name="Bloom T."/>
            <person name="Blye J."/>
            <person name="Boguslavskiy L."/>
            <person name="Bonnet C."/>
            <person name="Boukhgalter B."/>
            <person name="Bourzgui I."/>
            <person name="Brown A."/>
            <person name="Cahill P."/>
            <person name="Channer S."/>
            <person name="Cheshatsang Y."/>
            <person name="Chuda L."/>
            <person name="Citroen M."/>
            <person name="Collymore A."/>
            <person name="Cooke P."/>
            <person name="Costello M."/>
            <person name="D'Aco K."/>
            <person name="Daza R."/>
            <person name="De Haan G."/>
            <person name="DeGray S."/>
            <person name="DeMaso C."/>
            <person name="Dhargay N."/>
            <person name="Dooley K."/>
            <person name="Dooley E."/>
            <person name="Doricent M."/>
            <person name="Dorje P."/>
            <person name="Dorjee K."/>
            <person name="Dupes A."/>
            <person name="Elong R."/>
            <person name="Falk J."/>
            <person name="Farina A."/>
            <person name="Faro S."/>
            <person name="Ferguson D."/>
            <person name="Fisher S."/>
            <person name="Foley C.D."/>
            <person name="Franke A."/>
            <person name="Friedrich D."/>
            <person name="Gadbois L."/>
            <person name="Gearin G."/>
            <person name="Gearin C.R."/>
            <person name="Giannoukos G."/>
            <person name="Goode T."/>
            <person name="Graham J."/>
            <person name="Grandbois E."/>
            <person name="Grewal S."/>
            <person name="Gyaltsen K."/>
            <person name="Hafez N."/>
            <person name="Hagos B."/>
            <person name="Hall J."/>
            <person name="Henson C."/>
            <person name="Hollinger A."/>
            <person name="Honan T."/>
            <person name="Huard M.D."/>
            <person name="Hughes L."/>
            <person name="Hurhula B."/>
            <person name="Husby M.E."/>
            <person name="Kamat A."/>
            <person name="Kanga B."/>
            <person name="Kashin S."/>
            <person name="Khazanovich D."/>
            <person name="Kisner P."/>
            <person name="Lance K."/>
            <person name="Lara M."/>
            <person name="Lee W."/>
            <person name="Lennon N."/>
            <person name="Letendre F."/>
            <person name="LeVine R."/>
            <person name="Lipovsky A."/>
            <person name="Liu X."/>
            <person name="Liu J."/>
            <person name="Liu S."/>
            <person name="Lokyitsang T."/>
            <person name="Lokyitsang Y."/>
            <person name="Lubonja R."/>
            <person name="Lui A."/>
            <person name="MacDonald P."/>
            <person name="Magnisalis V."/>
            <person name="Maru K."/>
            <person name="Matthews C."/>
            <person name="McCusker W."/>
            <person name="McDonough S."/>
            <person name="Mehta T."/>
            <person name="Meldrim J."/>
            <person name="Meneus L."/>
            <person name="Mihai O."/>
            <person name="Mihalev A."/>
            <person name="Mihova T."/>
            <person name="Mittelman R."/>
            <person name="Mlenga V."/>
            <person name="Montmayeur A."/>
            <person name="Mulrain L."/>
            <person name="Navidi A."/>
            <person name="Naylor J."/>
            <person name="Negash T."/>
            <person name="Nguyen T."/>
            <person name="Nguyen N."/>
            <person name="Nicol R."/>
            <person name="Norbu C."/>
            <person name="Norbu N."/>
            <person name="Novod N."/>
            <person name="O'Neill B."/>
            <person name="Osman S."/>
            <person name="Markiewicz E."/>
            <person name="Oyono O.L."/>
            <person name="Patti C."/>
            <person name="Phunkhang P."/>
            <person name="Pierre F."/>
            <person name="Priest M."/>
            <person name="Raghuraman S."/>
            <person name="Rege F."/>
            <person name="Reyes R."/>
            <person name="Rise C."/>
            <person name="Rogov P."/>
            <person name="Ross K."/>
            <person name="Ryan E."/>
            <person name="Settipalli S."/>
            <person name="Shea T."/>
            <person name="Sherpa N."/>
            <person name="Shi L."/>
            <person name="Shih D."/>
            <person name="Sparrow T."/>
            <person name="Spaulding J."/>
            <person name="Stalker J."/>
            <person name="Stange-Thomann N."/>
            <person name="Stavropoulos S."/>
            <person name="Stone C."/>
            <person name="Strader C."/>
            <person name="Tesfaye S."/>
            <person name="Thomson T."/>
            <person name="Thoulutsang Y."/>
            <person name="Thoulutsang D."/>
            <person name="Topham K."/>
            <person name="Topping I."/>
            <person name="Tsamla T."/>
            <person name="Vassiliev H."/>
            <person name="Vo A."/>
            <person name="Wangchuk T."/>
            <person name="Wangdi T."/>
            <person name="Weiand M."/>
            <person name="Wilkinson J."/>
            <person name="Wilson A."/>
            <person name="Yadav S."/>
            <person name="Young G."/>
            <person name="Yu Q."/>
            <person name="Zembek L."/>
            <person name="Zhong D."/>
            <person name="Zimmer A."/>
            <person name="Zwirko Z."/>
            <person name="Jaffe D.B."/>
            <person name="Alvarez P."/>
            <person name="Brockman W."/>
            <person name="Butler J."/>
            <person name="Chin C."/>
            <person name="Gnerre S."/>
            <person name="Grabherr M."/>
            <person name="Kleber M."/>
            <person name="Mauceli E."/>
            <person name="MacCallum I."/>
        </authorList>
    </citation>
    <scope>NUCLEOTIDE SEQUENCE [LARGE SCALE GENOMIC DNA]</scope>
    <source>
        <strain evidence="3">white501</strain>
    </source>
</reference>
<dbReference type="InterPro" id="IPR008984">
    <property type="entry name" value="SMAD_FHA_dom_sf"/>
</dbReference>
<dbReference type="KEGG" id="dsi:Dsimw501_GD17065"/>
<keyword evidence="3" id="KW-1185">Reference proteome</keyword>
<dbReference type="PhylomeDB" id="B4R3M2"/>
<dbReference type="InterPro" id="IPR000253">
    <property type="entry name" value="FHA_dom"/>
</dbReference>
<dbReference type="EMBL" id="CM000366">
    <property type="protein sequence ID" value="EDX17724.1"/>
    <property type="molecule type" value="Genomic_DNA"/>
</dbReference>